<dbReference type="InterPro" id="IPR006070">
    <property type="entry name" value="Sua5-like_dom"/>
</dbReference>
<keyword evidence="10" id="KW-0809">Transit peptide</keyword>
<evidence type="ECO:0000256" key="13">
    <source>
        <dbReference type="ARBA" id="ARBA00048366"/>
    </source>
</evidence>
<dbReference type="PANTHER" id="PTHR17490">
    <property type="entry name" value="SUA5"/>
    <property type="match status" value="1"/>
</dbReference>
<organism evidence="17 18">
    <name type="scientific">Magallana gigas</name>
    <name type="common">Pacific oyster</name>
    <name type="synonym">Crassostrea gigas</name>
    <dbReference type="NCBI Taxonomy" id="29159"/>
    <lineage>
        <taxon>Eukaryota</taxon>
        <taxon>Metazoa</taxon>
        <taxon>Spiralia</taxon>
        <taxon>Lophotrochozoa</taxon>
        <taxon>Mollusca</taxon>
        <taxon>Bivalvia</taxon>
        <taxon>Autobranchia</taxon>
        <taxon>Pteriomorphia</taxon>
        <taxon>Ostreida</taxon>
        <taxon>Ostreoidea</taxon>
        <taxon>Ostreidae</taxon>
        <taxon>Magallana</taxon>
    </lineage>
</organism>
<dbReference type="FunFam" id="3.90.870.10:FF:000007">
    <property type="entry name" value="YrdC N6-threonylcarbamoyltransferase domain containing"/>
    <property type="match status" value="1"/>
</dbReference>
<keyword evidence="18" id="KW-1185">Reference proteome</keyword>
<reference evidence="17" key="1">
    <citation type="submission" date="2022-08" db="UniProtKB">
        <authorList>
            <consortium name="EnsemblMetazoa"/>
        </authorList>
    </citation>
    <scope>IDENTIFICATION</scope>
    <source>
        <strain evidence="17">05x7-T-G4-1.051#20</strain>
    </source>
</reference>
<comment type="function">
    <text evidence="14">Cytoplasmic and mitochondrial threonylcarbamoyl-AMP synthase required for the formation of a threonylcarbamoyl group on adenosine at position 37 (t(6)A37) in tRNAs that read codons beginning with adenine. Catalyzes the conversion of L-threonine, HCO(3)(-)/CO(2) and ATP to give threonylcarbamoyl-AMP (TC-AMP) as the acyladenylate intermediate, with the release of diphosphate. Participates in t(6)A37 formation in cytoplasmic and mitochondrial tRNAs. May regulate the activity of some transporters.</text>
</comment>
<evidence type="ECO:0000313" key="17">
    <source>
        <dbReference type="EnsemblMetazoa" id="G18117.2:cds"/>
    </source>
</evidence>
<dbReference type="Gene3D" id="3.90.870.10">
    <property type="entry name" value="DHBP synthase"/>
    <property type="match status" value="1"/>
</dbReference>
<feature type="domain" description="YrdC-like" evidence="16">
    <location>
        <begin position="29"/>
        <end position="217"/>
    </location>
</feature>
<evidence type="ECO:0000256" key="7">
    <source>
        <dbReference type="ARBA" id="ARBA00022475"/>
    </source>
</evidence>
<comment type="similarity">
    <text evidence="4">Belongs to the SUA5 family.</text>
</comment>
<dbReference type="InterPro" id="IPR050156">
    <property type="entry name" value="TC-AMP_synthase_SUA5"/>
</dbReference>
<dbReference type="EnsemblMetazoa" id="G18117.3">
    <property type="protein sequence ID" value="G18117.3:cds"/>
    <property type="gene ID" value="G18117"/>
</dbReference>
<evidence type="ECO:0000256" key="14">
    <source>
        <dbReference type="ARBA" id="ARBA00058524"/>
    </source>
</evidence>
<evidence type="ECO:0000256" key="4">
    <source>
        <dbReference type="ARBA" id="ARBA00007663"/>
    </source>
</evidence>
<evidence type="ECO:0000256" key="8">
    <source>
        <dbReference type="ARBA" id="ARBA00022490"/>
    </source>
</evidence>
<dbReference type="Pfam" id="PF01300">
    <property type="entry name" value="Sua5_yciO_yrdC"/>
    <property type="match status" value="1"/>
</dbReference>
<dbReference type="EC" id="2.7.7.87" evidence="5"/>
<keyword evidence="11" id="KW-0496">Mitochondrion</keyword>
<dbReference type="OrthoDB" id="3648309at2759"/>
<keyword evidence="7" id="KW-1003">Cell membrane</keyword>
<evidence type="ECO:0000256" key="3">
    <source>
        <dbReference type="ARBA" id="ARBA00004496"/>
    </source>
</evidence>
<dbReference type="EnsemblMetazoa" id="G18117.1">
    <property type="protein sequence ID" value="G18117.1:cds"/>
    <property type="gene ID" value="G18117"/>
</dbReference>
<evidence type="ECO:0000256" key="10">
    <source>
        <dbReference type="ARBA" id="ARBA00022946"/>
    </source>
</evidence>
<keyword evidence="8" id="KW-0963">Cytoplasm</keyword>
<dbReference type="EnsemblMetazoa" id="G18117.2">
    <property type="protein sequence ID" value="G18117.2:cds"/>
    <property type="gene ID" value="G18117"/>
</dbReference>
<dbReference type="NCBIfam" id="TIGR00057">
    <property type="entry name" value="L-threonylcarbamoyladenylate synthase"/>
    <property type="match status" value="1"/>
</dbReference>
<dbReference type="GO" id="GO:0000049">
    <property type="term" value="F:tRNA binding"/>
    <property type="evidence" value="ECO:0007669"/>
    <property type="project" value="TreeGrafter"/>
</dbReference>
<dbReference type="InterPro" id="IPR017945">
    <property type="entry name" value="DHBP_synth_RibB-like_a/b_dom"/>
</dbReference>
<dbReference type="GO" id="GO:0005886">
    <property type="term" value="C:plasma membrane"/>
    <property type="evidence" value="ECO:0007669"/>
    <property type="project" value="UniProtKB-SubCell"/>
</dbReference>
<evidence type="ECO:0000256" key="12">
    <source>
        <dbReference type="ARBA" id="ARBA00023136"/>
    </source>
</evidence>
<dbReference type="PANTHER" id="PTHR17490:SF10">
    <property type="entry name" value="THREONYLCARBAMOYL-AMP SYNTHASE"/>
    <property type="match status" value="1"/>
</dbReference>
<evidence type="ECO:0000256" key="15">
    <source>
        <dbReference type="ARBA" id="ARBA00063146"/>
    </source>
</evidence>
<evidence type="ECO:0000256" key="5">
    <source>
        <dbReference type="ARBA" id="ARBA00012584"/>
    </source>
</evidence>
<comment type="catalytic activity">
    <reaction evidence="13">
        <text>L-threonine + hydrogencarbonate + ATP = L-threonylcarbamoyladenylate + diphosphate + H2O</text>
        <dbReference type="Rhea" id="RHEA:36407"/>
        <dbReference type="ChEBI" id="CHEBI:15377"/>
        <dbReference type="ChEBI" id="CHEBI:17544"/>
        <dbReference type="ChEBI" id="CHEBI:30616"/>
        <dbReference type="ChEBI" id="CHEBI:33019"/>
        <dbReference type="ChEBI" id="CHEBI:57926"/>
        <dbReference type="ChEBI" id="CHEBI:73682"/>
        <dbReference type="EC" id="2.7.7.87"/>
    </reaction>
</comment>
<evidence type="ECO:0000256" key="11">
    <source>
        <dbReference type="ARBA" id="ARBA00023128"/>
    </source>
</evidence>
<evidence type="ECO:0000259" key="16">
    <source>
        <dbReference type="PROSITE" id="PS51163"/>
    </source>
</evidence>
<evidence type="ECO:0000256" key="1">
    <source>
        <dbReference type="ARBA" id="ARBA00004173"/>
    </source>
</evidence>
<keyword evidence="9" id="KW-0808">Transferase</keyword>
<dbReference type="PROSITE" id="PS51163">
    <property type="entry name" value="YRDC"/>
    <property type="match status" value="1"/>
</dbReference>
<comment type="subunit">
    <text evidence="15">Interacts with RSC1A1.</text>
</comment>
<name>A0A8W8JAG4_MAGGI</name>
<proteinExistence type="inferred from homology"/>
<dbReference type="OMA" id="YALGCQI"/>
<dbReference type="EnsemblMetazoa" id="G18117.4">
    <property type="protein sequence ID" value="G18117.4:cds"/>
    <property type="gene ID" value="G18117"/>
</dbReference>
<sequence length="236" mass="26004">MVRLTTFLRNHVAVKTMARVVDICSNELHQLVAMATESLLSGKVIAVPTDTIYGIAALVQNSEAVDRMYNIKNRDYSKPLAISVAEIKDIYRWGKVTVSSELLSELLPGAVTVVFERTEDLNPDLNPGTSLVGIRIPDHKFVREISRSCQGPIALTSANVSSTQSTLNIQEFKNLWPQLDIVFDGGELGDTFHSRAGSTVVDLSVQGTYKIIREGSAIKSTLAALRSHHLQDRENR</sequence>
<keyword evidence="12" id="KW-0472">Membrane</keyword>
<dbReference type="SUPFAM" id="SSF55821">
    <property type="entry name" value="YrdC/RibB"/>
    <property type="match status" value="1"/>
</dbReference>
<dbReference type="GO" id="GO:0061710">
    <property type="term" value="F:L-threonylcarbamoyladenylate synthase"/>
    <property type="evidence" value="ECO:0007669"/>
    <property type="project" value="UniProtKB-EC"/>
</dbReference>
<evidence type="ECO:0000313" key="18">
    <source>
        <dbReference type="Proteomes" id="UP000005408"/>
    </source>
</evidence>
<dbReference type="GO" id="GO:0005739">
    <property type="term" value="C:mitochondrion"/>
    <property type="evidence" value="ECO:0007669"/>
    <property type="project" value="UniProtKB-SubCell"/>
</dbReference>
<protein>
    <recommendedName>
        <fullName evidence="6">Threonylcarbamoyl-AMP synthase</fullName>
        <ecNumber evidence="5">2.7.7.87</ecNumber>
    </recommendedName>
</protein>
<evidence type="ECO:0000256" key="9">
    <source>
        <dbReference type="ARBA" id="ARBA00022679"/>
    </source>
</evidence>
<accession>A0A8W8JAG4</accession>
<dbReference type="Proteomes" id="UP000005408">
    <property type="component" value="Unassembled WGS sequence"/>
</dbReference>
<evidence type="ECO:0000256" key="6">
    <source>
        <dbReference type="ARBA" id="ARBA00015492"/>
    </source>
</evidence>
<evidence type="ECO:0000256" key="2">
    <source>
        <dbReference type="ARBA" id="ARBA00004202"/>
    </source>
</evidence>
<dbReference type="GO" id="GO:0003725">
    <property type="term" value="F:double-stranded RNA binding"/>
    <property type="evidence" value="ECO:0007669"/>
    <property type="project" value="InterPro"/>
</dbReference>
<comment type="subcellular location">
    <subcellularLocation>
        <location evidence="2">Cell membrane</location>
        <topology evidence="2">Peripheral membrane protein</topology>
    </subcellularLocation>
    <subcellularLocation>
        <location evidence="3">Cytoplasm</location>
    </subcellularLocation>
    <subcellularLocation>
        <location evidence="1">Mitochondrion</location>
    </subcellularLocation>
</comment>
<dbReference type="AlphaFoldDB" id="A0A8W8JAG4"/>
<dbReference type="GO" id="GO:0006450">
    <property type="term" value="P:regulation of translational fidelity"/>
    <property type="evidence" value="ECO:0007669"/>
    <property type="project" value="TreeGrafter"/>
</dbReference>